<dbReference type="Pfam" id="PF13602">
    <property type="entry name" value="ADH_zinc_N_2"/>
    <property type="match status" value="1"/>
</dbReference>
<evidence type="ECO:0000256" key="1">
    <source>
        <dbReference type="ARBA" id="ARBA00022857"/>
    </source>
</evidence>
<protein>
    <submittedName>
        <fullName evidence="3">Quinone oxidoreductase PIG3</fullName>
    </submittedName>
</protein>
<keyword evidence="2" id="KW-0560">Oxidoreductase</keyword>
<comment type="caution">
    <text evidence="3">The sequence shown here is derived from an EMBL/GenBank/DDBJ whole genome shotgun (WGS) entry which is preliminary data.</text>
</comment>
<dbReference type="Gene3D" id="3.90.180.10">
    <property type="entry name" value="Medium-chain alcohol dehydrogenases, catalytic domain"/>
    <property type="match status" value="1"/>
</dbReference>
<dbReference type="GO" id="GO:0016491">
    <property type="term" value="F:oxidoreductase activity"/>
    <property type="evidence" value="ECO:0007669"/>
    <property type="project" value="UniProtKB-KW"/>
</dbReference>
<dbReference type="EMBL" id="NCVQ01000005">
    <property type="protein sequence ID" value="PWZ29314.1"/>
    <property type="molecule type" value="Genomic_DNA"/>
</dbReference>
<dbReference type="AlphaFoldDB" id="A0A3L6F7U5"/>
<dbReference type="PANTHER" id="PTHR48106:SF8">
    <property type="entry name" value="OS02G0805600 PROTEIN"/>
    <property type="match status" value="1"/>
</dbReference>
<proteinExistence type="predicted"/>
<name>A0A3L6F7U5_MAIZE</name>
<sequence length="188" mass="19939">MKAAFGKVWWLKEADGSIIGGTIKTNLGDEQESKTTQGCIHGGSSGIGTFAIQIAKYLGIKVFVTAGVDVILDNIGGSYLQRNLNSLGVDGRLFIIGFQGGIAAEVNLQAVLACRLTIQAAGLRNRSLANKAEIVSEVEKNVWPAVAAGKVKPVIYKTFPLCEAAEAHSTRLDLLPREIILSIGSLKC</sequence>
<organism evidence="3">
    <name type="scientific">Zea mays</name>
    <name type="common">Maize</name>
    <dbReference type="NCBI Taxonomy" id="4577"/>
    <lineage>
        <taxon>Eukaryota</taxon>
        <taxon>Viridiplantae</taxon>
        <taxon>Streptophyta</taxon>
        <taxon>Embryophyta</taxon>
        <taxon>Tracheophyta</taxon>
        <taxon>Spermatophyta</taxon>
        <taxon>Magnoliopsida</taxon>
        <taxon>Liliopsida</taxon>
        <taxon>Poales</taxon>
        <taxon>Poaceae</taxon>
        <taxon>PACMAD clade</taxon>
        <taxon>Panicoideae</taxon>
        <taxon>Andropogonodae</taxon>
        <taxon>Andropogoneae</taxon>
        <taxon>Tripsacinae</taxon>
        <taxon>Zea</taxon>
    </lineage>
</organism>
<evidence type="ECO:0000313" key="3">
    <source>
        <dbReference type="EMBL" id="PWZ29314.1"/>
    </source>
</evidence>
<dbReference type="InterPro" id="IPR036291">
    <property type="entry name" value="NAD(P)-bd_dom_sf"/>
</dbReference>
<evidence type="ECO:0000256" key="2">
    <source>
        <dbReference type="ARBA" id="ARBA00023002"/>
    </source>
</evidence>
<gene>
    <name evidence="3" type="primary">TP53I3_0</name>
    <name evidence="3" type="ORF">Zm00014a_027556</name>
</gene>
<reference evidence="3" key="1">
    <citation type="journal article" date="2018" name="Nat. Genet.">
        <title>Extensive intraspecific gene order and gene structural variations between Mo17 and other maize genomes.</title>
        <authorList>
            <person name="Sun S."/>
            <person name="Zhou Y."/>
            <person name="Chen J."/>
            <person name="Shi J."/>
            <person name="Zhao H."/>
            <person name="Zhao H."/>
            <person name="Song W."/>
            <person name="Zhang M."/>
            <person name="Cui Y."/>
            <person name="Dong X."/>
            <person name="Liu H."/>
            <person name="Ma X."/>
            <person name="Jiao Y."/>
            <person name="Wang B."/>
            <person name="Wei X."/>
            <person name="Stein J.C."/>
            <person name="Glaubitz J.C."/>
            <person name="Lu F."/>
            <person name="Yu G."/>
            <person name="Liang C."/>
            <person name="Fengler K."/>
            <person name="Li B."/>
            <person name="Rafalski A."/>
            <person name="Schnable P.S."/>
            <person name="Ware D.H."/>
            <person name="Buckler E.S."/>
            <person name="Lai J."/>
        </authorList>
    </citation>
    <scope>NUCLEOTIDE SEQUENCE [LARGE SCALE GENOMIC DNA]</scope>
    <source>
        <tissue evidence="3">Seedling</tissue>
    </source>
</reference>
<accession>A0A3L6F7U5</accession>
<dbReference type="Proteomes" id="UP000251960">
    <property type="component" value="Chromosome 4"/>
</dbReference>
<dbReference type="PANTHER" id="PTHR48106">
    <property type="entry name" value="QUINONE OXIDOREDUCTASE PIG3-RELATED"/>
    <property type="match status" value="1"/>
</dbReference>
<dbReference type="Gene3D" id="3.40.50.720">
    <property type="entry name" value="NAD(P)-binding Rossmann-like Domain"/>
    <property type="match status" value="2"/>
</dbReference>
<dbReference type="SUPFAM" id="SSF51735">
    <property type="entry name" value="NAD(P)-binding Rossmann-fold domains"/>
    <property type="match status" value="1"/>
</dbReference>
<keyword evidence="1" id="KW-0521">NADP</keyword>
<dbReference type="ExpressionAtlas" id="A0A3L6F7U5">
    <property type="expression patterns" value="baseline and differential"/>
</dbReference>